<dbReference type="EMBL" id="UINC01144268">
    <property type="protein sequence ID" value="SVD33675.1"/>
    <property type="molecule type" value="Genomic_DNA"/>
</dbReference>
<proteinExistence type="predicted"/>
<gene>
    <name evidence="2" type="ORF">METZ01_LOCUS386529</name>
</gene>
<organism evidence="2">
    <name type="scientific">marine metagenome</name>
    <dbReference type="NCBI Taxonomy" id="408172"/>
    <lineage>
        <taxon>unclassified sequences</taxon>
        <taxon>metagenomes</taxon>
        <taxon>ecological metagenomes</taxon>
    </lineage>
</organism>
<feature type="domain" description="SCP2" evidence="1">
    <location>
        <begin position="7"/>
        <end position="83"/>
    </location>
</feature>
<dbReference type="SUPFAM" id="SSF55718">
    <property type="entry name" value="SCP-like"/>
    <property type="match status" value="1"/>
</dbReference>
<sequence length="85" mass="9601">MIEGKNRTICICVSDGDTYYSKLENLRIEDFVRTEDINADLVVTANSETLSALIQRKISPVKAYMTGDLKVKASLTDMLLLKRLF</sequence>
<dbReference type="AlphaFoldDB" id="A0A382UIL1"/>
<protein>
    <recommendedName>
        <fullName evidence="1">SCP2 domain-containing protein</fullName>
    </recommendedName>
</protein>
<dbReference type="Pfam" id="PF02036">
    <property type="entry name" value="SCP2"/>
    <property type="match status" value="1"/>
</dbReference>
<reference evidence="2" key="1">
    <citation type="submission" date="2018-05" db="EMBL/GenBank/DDBJ databases">
        <authorList>
            <person name="Lanie J.A."/>
            <person name="Ng W.-L."/>
            <person name="Kazmierczak K.M."/>
            <person name="Andrzejewski T.M."/>
            <person name="Davidsen T.M."/>
            <person name="Wayne K.J."/>
            <person name="Tettelin H."/>
            <person name="Glass J.I."/>
            <person name="Rusch D."/>
            <person name="Podicherti R."/>
            <person name="Tsui H.-C.T."/>
            <person name="Winkler M.E."/>
        </authorList>
    </citation>
    <scope>NUCLEOTIDE SEQUENCE</scope>
</reference>
<evidence type="ECO:0000313" key="2">
    <source>
        <dbReference type="EMBL" id="SVD33675.1"/>
    </source>
</evidence>
<dbReference type="Gene3D" id="3.30.1050.10">
    <property type="entry name" value="SCP2 sterol-binding domain"/>
    <property type="match status" value="1"/>
</dbReference>
<dbReference type="InterPro" id="IPR036527">
    <property type="entry name" value="SCP2_sterol-bd_dom_sf"/>
</dbReference>
<name>A0A382UIL1_9ZZZZ</name>
<dbReference type="InterPro" id="IPR003033">
    <property type="entry name" value="SCP2_sterol-bd_dom"/>
</dbReference>
<accession>A0A382UIL1</accession>
<evidence type="ECO:0000259" key="1">
    <source>
        <dbReference type="Pfam" id="PF02036"/>
    </source>
</evidence>